<feature type="transmembrane region" description="Helical" evidence="9">
    <location>
        <begin position="93"/>
        <end position="118"/>
    </location>
</feature>
<feature type="transmembrane region" description="Helical" evidence="9">
    <location>
        <begin position="138"/>
        <end position="156"/>
    </location>
</feature>
<feature type="transmembrane region" description="Helical" evidence="9">
    <location>
        <begin position="168"/>
        <end position="190"/>
    </location>
</feature>
<feature type="domain" description="Cation/H+ exchanger transmembrane" evidence="10">
    <location>
        <begin position="3"/>
        <end position="187"/>
    </location>
</feature>
<evidence type="ECO:0000256" key="4">
    <source>
        <dbReference type="ARBA" id="ARBA00022989"/>
    </source>
</evidence>
<keyword evidence="7 9" id="KW-0472">Membrane</keyword>
<accession>A0AAD5UMJ7</accession>
<dbReference type="GO" id="GO:0000329">
    <property type="term" value="C:fungal-type vacuole membrane"/>
    <property type="evidence" value="ECO:0007669"/>
    <property type="project" value="TreeGrafter"/>
</dbReference>
<evidence type="ECO:0000259" key="10">
    <source>
        <dbReference type="Pfam" id="PF00999"/>
    </source>
</evidence>
<keyword evidence="8" id="KW-0739">Sodium transport</keyword>
<evidence type="ECO:0000256" key="3">
    <source>
        <dbReference type="ARBA" id="ARBA00022692"/>
    </source>
</evidence>
<keyword evidence="5" id="KW-0915">Sodium</keyword>
<name>A0AAD5UMJ7_9FUNG</name>
<comment type="caution">
    <text evidence="11">The sequence shown here is derived from an EMBL/GenBank/DDBJ whole genome shotgun (WGS) entry which is preliminary data.</text>
</comment>
<keyword evidence="2" id="KW-0813">Transport</keyword>
<gene>
    <name evidence="11" type="primary">NHX1_2</name>
    <name evidence="11" type="ORF">HK103_001175</name>
</gene>
<sequence>MQHFPFIETSLIILQAYASYLVANSIQLSGIVALLFYGIVTKHYAYENMSQTSRETTQNMLRVLSQLAENFIFIYLGVAWFTKENQRFEGFFVLFTFAIILVARFFSVAPLALFINLYAKFFDPNSPHAKIPLHHQLMIWWAGLRGAIAFALSFEVSGVEKDAVQSTILVVCAVTVIAFGGSTPFALNYFQIETGVSGEPDDNVVEDLNENIEMDHAFNTNDPLDVTTARVQTQTVPDHWFLNFDRKYLKPLFGRKTRVE</sequence>
<evidence type="ECO:0000256" key="1">
    <source>
        <dbReference type="ARBA" id="ARBA00004141"/>
    </source>
</evidence>
<evidence type="ECO:0000256" key="9">
    <source>
        <dbReference type="SAM" id="Phobius"/>
    </source>
</evidence>
<evidence type="ECO:0000256" key="5">
    <source>
        <dbReference type="ARBA" id="ARBA00023053"/>
    </source>
</evidence>
<evidence type="ECO:0000313" key="12">
    <source>
        <dbReference type="Proteomes" id="UP001210925"/>
    </source>
</evidence>
<evidence type="ECO:0000313" key="11">
    <source>
        <dbReference type="EMBL" id="KAJ3260099.1"/>
    </source>
</evidence>
<evidence type="ECO:0000256" key="8">
    <source>
        <dbReference type="ARBA" id="ARBA00023201"/>
    </source>
</evidence>
<dbReference type="PANTHER" id="PTHR10110">
    <property type="entry name" value="SODIUM/HYDROGEN EXCHANGER"/>
    <property type="match status" value="1"/>
</dbReference>
<proteinExistence type="predicted"/>
<evidence type="ECO:0000256" key="6">
    <source>
        <dbReference type="ARBA" id="ARBA00023065"/>
    </source>
</evidence>
<dbReference type="GO" id="GO:0015385">
    <property type="term" value="F:sodium:proton antiporter activity"/>
    <property type="evidence" value="ECO:0007669"/>
    <property type="project" value="InterPro"/>
</dbReference>
<dbReference type="PANTHER" id="PTHR10110:SF187">
    <property type="entry name" value="SODIUM_HYDROGEN EXCHANGER"/>
    <property type="match status" value="1"/>
</dbReference>
<protein>
    <submittedName>
        <fullName evidence="11">Monovalent cation:H+ antiporter, CPA1 (Nhx1)</fullName>
    </submittedName>
</protein>
<keyword evidence="6" id="KW-0406">Ion transport</keyword>
<comment type="subcellular location">
    <subcellularLocation>
        <location evidence="1">Membrane</location>
        <topology evidence="1">Multi-pass membrane protein</topology>
    </subcellularLocation>
</comment>
<reference evidence="11" key="1">
    <citation type="submission" date="2020-05" db="EMBL/GenBank/DDBJ databases">
        <title>Phylogenomic resolution of chytrid fungi.</title>
        <authorList>
            <person name="Stajich J.E."/>
            <person name="Amses K."/>
            <person name="Simmons R."/>
            <person name="Seto K."/>
            <person name="Myers J."/>
            <person name="Bonds A."/>
            <person name="Quandt C.A."/>
            <person name="Barry K."/>
            <person name="Liu P."/>
            <person name="Grigoriev I."/>
            <person name="Longcore J.E."/>
            <person name="James T.Y."/>
        </authorList>
    </citation>
    <scope>NUCLEOTIDE SEQUENCE</scope>
    <source>
        <strain evidence="11">PLAUS21</strain>
    </source>
</reference>
<evidence type="ECO:0000256" key="2">
    <source>
        <dbReference type="ARBA" id="ARBA00022448"/>
    </source>
</evidence>
<keyword evidence="3 9" id="KW-0812">Transmembrane</keyword>
<feature type="transmembrane region" description="Helical" evidence="9">
    <location>
        <begin position="60"/>
        <end position="81"/>
    </location>
</feature>
<dbReference type="Proteomes" id="UP001210925">
    <property type="component" value="Unassembled WGS sequence"/>
</dbReference>
<feature type="transmembrane region" description="Helical" evidence="9">
    <location>
        <begin position="12"/>
        <end position="40"/>
    </location>
</feature>
<dbReference type="Pfam" id="PF00999">
    <property type="entry name" value="Na_H_Exchanger"/>
    <property type="match status" value="1"/>
</dbReference>
<dbReference type="InterPro" id="IPR006153">
    <property type="entry name" value="Cation/H_exchanger_TM"/>
</dbReference>
<dbReference type="GO" id="GO:0005769">
    <property type="term" value="C:early endosome"/>
    <property type="evidence" value="ECO:0007669"/>
    <property type="project" value="TreeGrafter"/>
</dbReference>
<dbReference type="GO" id="GO:0015386">
    <property type="term" value="F:potassium:proton antiporter activity"/>
    <property type="evidence" value="ECO:0007669"/>
    <property type="project" value="TreeGrafter"/>
</dbReference>
<dbReference type="GO" id="GO:0007035">
    <property type="term" value="P:vacuolar acidification"/>
    <property type="evidence" value="ECO:0007669"/>
    <property type="project" value="TreeGrafter"/>
</dbReference>
<evidence type="ECO:0000256" key="7">
    <source>
        <dbReference type="ARBA" id="ARBA00023136"/>
    </source>
</evidence>
<dbReference type="GO" id="GO:0005770">
    <property type="term" value="C:late endosome"/>
    <property type="evidence" value="ECO:0007669"/>
    <property type="project" value="TreeGrafter"/>
</dbReference>
<keyword evidence="4 9" id="KW-1133">Transmembrane helix</keyword>
<dbReference type="AlphaFoldDB" id="A0AAD5UMJ7"/>
<organism evidence="11 12">
    <name type="scientific">Boothiomyces macroporosus</name>
    <dbReference type="NCBI Taxonomy" id="261099"/>
    <lineage>
        <taxon>Eukaryota</taxon>
        <taxon>Fungi</taxon>
        <taxon>Fungi incertae sedis</taxon>
        <taxon>Chytridiomycota</taxon>
        <taxon>Chytridiomycota incertae sedis</taxon>
        <taxon>Chytridiomycetes</taxon>
        <taxon>Rhizophydiales</taxon>
        <taxon>Terramycetaceae</taxon>
        <taxon>Boothiomyces</taxon>
    </lineage>
</organism>
<dbReference type="InterPro" id="IPR018422">
    <property type="entry name" value="Cation/H_exchanger_CPA1"/>
</dbReference>
<dbReference type="EMBL" id="JADGKB010000013">
    <property type="protein sequence ID" value="KAJ3260099.1"/>
    <property type="molecule type" value="Genomic_DNA"/>
</dbReference>
<keyword evidence="12" id="KW-1185">Reference proteome</keyword>